<dbReference type="PANTHER" id="PTHR14202">
    <property type="entry name" value="60 KDA RIBONUCLEOPROTEIN SSA/RO"/>
    <property type="match status" value="1"/>
</dbReference>
<dbReference type="EMBL" id="MN738962">
    <property type="protein sequence ID" value="QHT33283.1"/>
    <property type="molecule type" value="Genomic_DNA"/>
</dbReference>
<dbReference type="PROSITE" id="PS50053">
    <property type="entry name" value="UBIQUITIN_2"/>
    <property type="match status" value="1"/>
</dbReference>
<dbReference type="InterPro" id="IPR037214">
    <property type="entry name" value="TROVE_dom_sf"/>
</dbReference>
<dbReference type="AlphaFoldDB" id="A0A6C0EXP5"/>
<evidence type="ECO:0000256" key="6">
    <source>
        <dbReference type="ARBA" id="ARBA00023274"/>
    </source>
</evidence>
<evidence type="ECO:0000256" key="7">
    <source>
        <dbReference type="SAM" id="MobiDB-lite"/>
    </source>
</evidence>
<evidence type="ECO:0000256" key="5">
    <source>
        <dbReference type="ARBA" id="ARBA00022884"/>
    </source>
</evidence>
<dbReference type="GO" id="GO:0046872">
    <property type="term" value="F:metal ion binding"/>
    <property type="evidence" value="ECO:0007669"/>
    <property type="project" value="UniProtKB-KW"/>
</dbReference>
<dbReference type="SUPFAM" id="SSF53300">
    <property type="entry name" value="vWA-like"/>
    <property type="match status" value="1"/>
</dbReference>
<comment type="subcellular location">
    <subcellularLocation>
        <location evidence="1">Cytoplasm</location>
    </subcellularLocation>
</comment>
<protein>
    <recommendedName>
        <fullName evidence="11">TROVE domain-containing protein</fullName>
    </recommendedName>
</protein>
<keyword evidence="6" id="KW-0687">Ribonucleoprotein</keyword>
<dbReference type="InterPro" id="IPR056800">
    <property type="entry name" value="vWA_Ro60"/>
</dbReference>
<dbReference type="Gene3D" id="3.40.50.410">
    <property type="entry name" value="von Willebrand factor, type A domain"/>
    <property type="match status" value="1"/>
</dbReference>
<keyword evidence="5" id="KW-0694">RNA-binding</keyword>
<dbReference type="GO" id="GO:0005737">
    <property type="term" value="C:cytoplasm"/>
    <property type="evidence" value="ECO:0007669"/>
    <property type="project" value="UniProtKB-SubCell"/>
</dbReference>
<feature type="region of interest" description="Disordered" evidence="7">
    <location>
        <begin position="1"/>
        <end position="24"/>
    </location>
</feature>
<evidence type="ECO:0008006" key="11">
    <source>
        <dbReference type="Google" id="ProtNLM"/>
    </source>
</evidence>
<dbReference type="CDD" id="cd17039">
    <property type="entry name" value="Ubl_ubiquitin_like"/>
    <property type="match status" value="1"/>
</dbReference>
<dbReference type="SUPFAM" id="SSF140864">
    <property type="entry name" value="TROVE domain-like"/>
    <property type="match status" value="2"/>
</dbReference>
<keyword evidence="4" id="KW-0479">Metal-binding</keyword>
<evidence type="ECO:0000259" key="9">
    <source>
        <dbReference type="PROSITE" id="PS50988"/>
    </source>
</evidence>
<dbReference type="Pfam" id="PF05731">
    <property type="entry name" value="TROVE"/>
    <property type="match status" value="2"/>
</dbReference>
<evidence type="ECO:0000313" key="10">
    <source>
        <dbReference type="EMBL" id="QHT33283.1"/>
    </source>
</evidence>
<dbReference type="PANTHER" id="PTHR14202:SF0">
    <property type="entry name" value="RNA-BINDING PROTEIN RO60"/>
    <property type="match status" value="1"/>
</dbReference>
<dbReference type="InterPro" id="IPR000626">
    <property type="entry name" value="Ubiquitin-like_dom"/>
</dbReference>
<sequence>MAGKSKSKSGAKGGSKSKGSSVLKTAMSAHNNPAARVKIPQTIGLPGQVANNAGGYSFPLPLEQEWMRYLIIGSKSDNGSFYQCGGAIATTISRCIMAAVSLPATCEHLIRDIIDVSVNARAPKQEMTMMSLAAAIVFARDQTCKAQALAAINQVCRIPTHLFMLVQYIRDISQDKAKPGKGFGKGVRRVLTEYYTSRGGLELAVLVTKYKNREGWTHEDLISLLHINPVQMKDAGGRLVLEWIMKKDKPERKIEANPAKGIVATTLPAKMERTEFLKRLMAIPTPDREPLVEGKGFIGSVIGGGSVAPAPALASVSKKVLVLFEVVHPESSMVGELIKLRVDDSEKLHNVKTTLADMGVAPFGNMVLWYGGKAISSAKSLQDISYNPANKIYVLSGVEMVEAAIPAIPAPMLTPTPTPTPTTSVVVAKSASDVEDPLVATARFLKALIELAKTGEKKDTTTAIAIMEQNKKIQREHLPTELLNTPQIWNTLLTGMGMTALVRNLGKLSQVGVASSRSQDIIKMLTDAKNVKDSKIHPLQVLVGMKTYSQGKGDLGSMTWPVNSYITTALSTTFRQAFGNITPTGKRFMIGLDVSGSMSMCMCAGAKNITPREGSVAMAMMTLYAEGAQNVHIYGFSNIFYNFNGKIRPEMTIQDAIKATDVPFGATDCALPMTEALKMYTHNGVGIDVFCVYTDSETYAPTVHPQVALEQYRRVTGIDAKLIVVGMVANQLTIADPKDKNTLNLAGFDTSTPELISMFVRGLI</sequence>
<organism evidence="10">
    <name type="scientific">viral metagenome</name>
    <dbReference type="NCBI Taxonomy" id="1070528"/>
    <lineage>
        <taxon>unclassified sequences</taxon>
        <taxon>metagenomes</taxon>
        <taxon>organismal metagenomes</taxon>
    </lineage>
</organism>
<name>A0A6C0EXP5_9ZZZZ</name>
<dbReference type="PROSITE" id="PS50988">
    <property type="entry name" value="TROVE"/>
    <property type="match status" value="1"/>
</dbReference>
<keyword evidence="3" id="KW-0963">Cytoplasm</keyword>
<feature type="domain" description="Ubiquitin-like" evidence="8">
    <location>
        <begin position="320"/>
        <end position="395"/>
    </location>
</feature>
<accession>A0A6C0EXP5</accession>
<evidence type="ECO:0000256" key="1">
    <source>
        <dbReference type="ARBA" id="ARBA00004496"/>
    </source>
</evidence>
<dbReference type="GO" id="GO:1990904">
    <property type="term" value="C:ribonucleoprotein complex"/>
    <property type="evidence" value="ECO:0007669"/>
    <property type="project" value="UniProtKB-KW"/>
</dbReference>
<evidence type="ECO:0000256" key="4">
    <source>
        <dbReference type="ARBA" id="ARBA00022723"/>
    </source>
</evidence>
<dbReference type="Pfam" id="PF25045">
    <property type="entry name" value="vWA_Ro60"/>
    <property type="match status" value="1"/>
</dbReference>
<evidence type="ECO:0000256" key="2">
    <source>
        <dbReference type="ARBA" id="ARBA00007814"/>
    </source>
</evidence>
<proteinExistence type="inferred from homology"/>
<dbReference type="InterPro" id="IPR008858">
    <property type="entry name" value="TROVE_dom"/>
</dbReference>
<dbReference type="InterPro" id="IPR040322">
    <property type="entry name" value="TROVE2"/>
</dbReference>
<dbReference type="InterPro" id="IPR036465">
    <property type="entry name" value="vWFA_dom_sf"/>
</dbReference>
<comment type="similarity">
    <text evidence="2">Belongs to the Ro 60 kDa family.</text>
</comment>
<feature type="domain" description="TROVE" evidence="9">
    <location>
        <begin position="49"/>
        <end position="586"/>
    </location>
</feature>
<evidence type="ECO:0000256" key="3">
    <source>
        <dbReference type="ARBA" id="ARBA00022490"/>
    </source>
</evidence>
<reference evidence="10" key="1">
    <citation type="journal article" date="2020" name="Nature">
        <title>Giant virus diversity and host interactions through global metagenomics.</title>
        <authorList>
            <person name="Schulz F."/>
            <person name="Roux S."/>
            <person name="Paez-Espino D."/>
            <person name="Jungbluth S."/>
            <person name="Walsh D.A."/>
            <person name="Denef V.J."/>
            <person name="McMahon K.D."/>
            <person name="Konstantinidis K.T."/>
            <person name="Eloe-Fadrosh E.A."/>
            <person name="Kyrpides N.C."/>
            <person name="Woyke T."/>
        </authorList>
    </citation>
    <scope>NUCLEOTIDE SEQUENCE</scope>
    <source>
        <strain evidence="10">GVMAG-M-3300009161-34</strain>
    </source>
</reference>
<evidence type="ECO:0000259" key="8">
    <source>
        <dbReference type="PROSITE" id="PS50053"/>
    </source>
</evidence>
<dbReference type="GO" id="GO:0003723">
    <property type="term" value="F:RNA binding"/>
    <property type="evidence" value="ECO:0007669"/>
    <property type="project" value="UniProtKB-KW"/>
</dbReference>